<feature type="domain" description="Transposase IS4-like" evidence="1">
    <location>
        <begin position="106"/>
        <end position="240"/>
    </location>
</feature>
<dbReference type="InterPro" id="IPR025161">
    <property type="entry name" value="IS402-like_dom"/>
</dbReference>
<dbReference type="Pfam" id="PF13340">
    <property type="entry name" value="DUF4096"/>
    <property type="match status" value="1"/>
</dbReference>
<dbReference type="PANTHER" id="PTHR30007">
    <property type="entry name" value="PHP DOMAIN PROTEIN"/>
    <property type="match status" value="1"/>
</dbReference>
<evidence type="ECO:0000259" key="2">
    <source>
        <dbReference type="Pfam" id="PF13340"/>
    </source>
</evidence>
<reference evidence="3" key="1">
    <citation type="submission" date="2021-01" db="EMBL/GenBank/DDBJ databases">
        <title>Whole genome shotgun sequence of Sinosporangium siamense NBRC 109515.</title>
        <authorList>
            <person name="Komaki H."/>
            <person name="Tamura T."/>
        </authorList>
    </citation>
    <scope>NUCLEOTIDE SEQUENCE</scope>
    <source>
        <strain evidence="3">NBRC 109515</strain>
    </source>
</reference>
<dbReference type="Pfam" id="PF01609">
    <property type="entry name" value="DDE_Tnp_1"/>
    <property type="match status" value="1"/>
</dbReference>
<sequence>MQGEGETGRRPYPSDLTEERWALIEPLISAWKARHPSVSGHRGQYPMREIVNAILYQSRTGCQWRYLPPPSAVYYYFALWRDDGTTQTVHDLLRCRVREHVGRAEDPTAVAMDTQTVRAAAGVPAETTGLDPAKRSRGRKRGIATDVLGLLIAVTVAAASVHDNAIGVDLLDKVAVDNPSVTTASVDAGFKNAVAHHGRTLGITVHTVQPPHGARGFVPVPKRWVAEQTFGTLMLHRRLVRDYERLPASSEARVHWSMTDLMTRRLTGTATPAWRDPQPGVPAAAA</sequence>
<protein>
    <submittedName>
        <fullName evidence="3">DDE transposase</fullName>
    </submittedName>
</protein>
<gene>
    <name evidence="3" type="ORF">Ssi02_66050</name>
</gene>
<proteinExistence type="predicted"/>
<feature type="domain" description="Insertion element IS402-like" evidence="2">
    <location>
        <begin position="16"/>
        <end position="90"/>
    </location>
</feature>
<dbReference type="EMBL" id="BOOW01000044">
    <property type="protein sequence ID" value="GII96374.1"/>
    <property type="molecule type" value="Genomic_DNA"/>
</dbReference>
<organism evidence="3 4">
    <name type="scientific">Sinosporangium siamense</name>
    <dbReference type="NCBI Taxonomy" id="1367973"/>
    <lineage>
        <taxon>Bacteria</taxon>
        <taxon>Bacillati</taxon>
        <taxon>Actinomycetota</taxon>
        <taxon>Actinomycetes</taxon>
        <taxon>Streptosporangiales</taxon>
        <taxon>Streptosporangiaceae</taxon>
        <taxon>Sinosporangium</taxon>
    </lineage>
</organism>
<dbReference type="InterPro" id="IPR002559">
    <property type="entry name" value="Transposase_11"/>
</dbReference>
<dbReference type="GO" id="GO:0006313">
    <property type="term" value="P:DNA transposition"/>
    <property type="evidence" value="ECO:0007669"/>
    <property type="project" value="InterPro"/>
</dbReference>
<comment type="caution">
    <text evidence="3">The sequence shown here is derived from an EMBL/GenBank/DDBJ whole genome shotgun (WGS) entry which is preliminary data.</text>
</comment>
<dbReference type="PANTHER" id="PTHR30007:SF0">
    <property type="entry name" value="TRANSPOSASE"/>
    <property type="match status" value="1"/>
</dbReference>
<dbReference type="Proteomes" id="UP000606172">
    <property type="component" value="Unassembled WGS sequence"/>
</dbReference>
<accession>A0A919RPQ1</accession>
<name>A0A919RPQ1_9ACTN</name>
<dbReference type="AlphaFoldDB" id="A0A919RPQ1"/>
<dbReference type="GO" id="GO:0004803">
    <property type="term" value="F:transposase activity"/>
    <property type="evidence" value="ECO:0007669"/>
    <property type="project" value="InterPro"/>
</dbReference>
<dbReference type="GO" id="GO:0003677">
    <property type="term" value="F:DNA binding"/>
    <property type="evidence" value="ECO:0007669"/>
    <property type="project" value="InterPro"/>
</dbReference>
<keyword evidence="4" id="KW-1185">Reference proteome</keyword>
<evidence type="ECO:0000259" key="1">
    <source>
        <dbReference type="Pfam" id="PF01609"/>
    </source>
</evidence>
<dbReference type="NCBIfam" id="NF033580">
    <property type="entry name" value="transpos_IS5_3"/>
    <property type="match status" value="1"/>
</dbReference>
<evidence type="ECO:0000313" key="4">
    <source>
        <dbReference type="Proteomes" id="UP000606172"/>
    </source>
</evidence>
<evidence type="ECO:0000313" key="3">
    <source>
        <dbReference type="EMBL" id="GII96374.1"/>
    </source>
</evidence>
<dbReference type="RefSeq" id="WP_239130208.1">
    <property type="nucleotide sequence ID" value="NZ_BOOW01000044.1"/>
</dbReference>